<dbReference type="Gene3D" id="3.40.50.11660">
    <property type="entry name" value="Glycosyl transferase family 10, C-terminal domain"/>
    <property type="match status" value="1"/>
</dbReference>
<name>F6T2T0_CIOIN</name>
<dbReference type="InterPro" id="IPR031481">
    <property type="entry name" value="Glyco_tran_10_N"/>
</dbReference>
<dbReference type="GO" id="GO:0046920">
    <property type="term" value="F:alpha-(1-&gt;3)-fucosyltransferase activity"/>
    <property type="evidence" value="ECO:0000318"/>
    <property type="project" value="GO_Central"/>
</dbReference>
<keyword evidence="9" id="KW-0472">Membrane</keyword>
<keyword evidence="6 11" id="KW-0812">Transmembrane</keyword>
<evidence type="ECO:0000256" key="3">
    <source>
        <dbReference type="ARBA" id="ARBA00008919"/>
    </source>
</evidence>
<keyword evidence="11" id="KW-0333">Golgi apparatus</keyword>
<proteinExistence type="inferred from homology"/>
<dbReference type="GeneTree" id="ENSGT00940000159014"/>
<reference evidence="14" key="3">
    <citation type="submission" date="2025-09" db="UniProtKB">
        <authorList>
            <consortium name="Ensembl"/>
        </authorList>
    </citation>
    <scope>IDENTIFICATION</scope>
</reference>
<organism evidence="14 15">
    <name type="scientific">Ciona intestinalis</name>
    <name type="common">Transparent sea squirt</name>
    <name type="synonym">Ascidia intestinalis</name>
    <dbReference type="NCBI Taxonomy" id="7719"/>
    <lineage>
        <taxon>Eukaryota</taxon>
        <taxon>Metazoa</taxon>
        <taxon>Chordata</taxon>
        <taxon>Tunicata</taxon>
        <taxon>Ascidiacea</taxon>
        <taxon>Phlebobranchia</taxon>
        <taxon>Cionidae</taxon>
        <taxon>Ciona</taxon>
    </lineage>
</organism>
<comment type="subcellular location">
    <subcellularLocation>
        <location evidence="11">Golgi apparatus</location>
        <location evidence="11">Golgi stack membrane</location>
        <topology evidence="11">Single-pass type II membrane protein</topology>
    </subcellularLocation>
    <subcellularLocation>
        <location evidence="1">Membrane</location>
        <topology evidence="1">Single-pass membrane protein</topology>
    </subcellularLocation>
</comment>
<dbReference type="PANTHER" id="PTHR11929:SF145">
    <property type="entry name" value="ALPHA-(1,3)-FUCOSYLTRANSFERASE FUT-1"/>
    <property type="match status" value="1"/>
</dbReference>
<evidence type="ECO:0000259" key="13">
    <source>
        <dbReference type="Pfam" id="PF17039"/>
    </source>
</evidence>
<dbReference type="InParanoid" id="F6T2T0"/>
<keyword evidence="5 11" id="KW-0808">Transferase</keyword>
<dbReference type="SUPFAM" id="SSF53756">
    <property type="entry name" value="UDP-Glycosyltransferase/glycogen phosphorylase"/>
    <property type="match status" value="1"/>
</dbReference>
<dbReference type="Pfam" id="PF00852">
    <property type="entry name" value="Glyco_transf_10"/>
    <property type="match status" value="1"/>
</dbReference>
<evidence type="ECO:0000256" key="6">
    <source>
        <dbReference type="ARBA" id="ARBA00022692"/>
    </source>
</evidence>
<keyword evidence="4 11" id="KW-0328">Glycosyltransferase</keyword>
<dbReference type="InterPro" id="IPR038577">
    <property type="entry name" value="GT10-like_C_sf"/>
</dbReference>
<evidence type="ECO:0000256" key="2">
    <source>
        <dbReference type="ARBA" id="ARBA00004922"/>
    </source>
</evidence>
<dbReference type="GO" id="GO:0032580">
    <property type="term" value="C:Golgi cisterna membrane"/>
    <property type="evidence" value="ECO:0007669"/>
    <property type="project" value="UniProtKB-SubCell"/>
</dbReference>
<feature type="domain" description="Fucosyltransferase C-terminal" evidence="12">
    <location>
        <begin position="177"/>
        <end position="339"/>
    </location>
</feature>
<evidence type="ECO:0000256" key="4">
    <source>
        <dbReference type="ARBA" id="ARBA00022676"/>
    </source>
</evidence>
<dbReference type="InterPro" id="IPR055270">
    <property type="entry name" value="Glyco_tran_10_C"/>
</dbReference>
<keyword evidence="15" id="KW-1185">Reference proteome</keyword>
<keyword evidence="10" id="KW-0325">Glycoprotein</keyword>
<evidence type="ECO:0000256" key="5">
    <source>
        <dbReference type="ARBA" id="ARBA00022679"/>
    </source>
</evidence>
<keyword evidence="7" id="KW-0735">Signal-anchor</keyword>
<dbReference type="PANTHER" id="PTHR11929">
    <property type="entry name" value="ALPHA- 1,3 -FUCOSYLTRANSFERASE"/>
    <property type="match status" value="1"/>
</dbReference>
<sequence length="401" mass="46819">MIMKKQLRKIGVLLVFGTFIIFAKEWLTYYPKRLFEPKSTPNKNHTPSGVLLMWDHPWAVGFTSEPEGTRFGRCSLTYKRERIEEADAVIFHLTTISKKDIPWQHYRSPKQLFVFWSKENPWAMSYLYRTDFKAFDNFFNMTMTYHKNSDLYSGYGTRRNVYNMVEKGANVLDKLLSEKSKLAIWIVSNCDTMRGAVERMNYYKEIVATGFPVESCGRCFKACPQLPSYKSEQWGAEIKKYKFYFSFENNIGCKDYITEKFWEAPLWYGVIPVVWGPTVDDVIAVAPRNSFIHADWFKTAADLVKYLQYLDGNNTAYLEYFKWREDPHLTIEEMEKQIQSEHPDVEVFSAPTSSNFTMLCNAALDQTPEQSWLVSSLNQKLIGDERASCMEPGKWKDVSVV</sequence>
<evidence type="ECO:0000259" key="12">
    <source>
        <dbReference type="Pfam" id="PF00852"/>
    </source>
</evidence>
<dbReference type="AlphaFoldDB" id="F6T2T0"/>
<dbReference type="InterPro" id="IPR001503">
    <property type="entry name" value="Glyco_trans_10"/>
</dbReference>
<dbReference type="EC" id="2.4.1.-" evidence="11"/>
<evidence type="ECO:0000256" key="9">
    <source>
        <dbReference type="ARBA" id="ARBA00023136"/>
    </source>
</evidence>
<dbReference type="HOGENOM" id="CLU_032075_2_0_1"/>
<dbReference type="UniPathway" id="UPA00378"/>
<evidence type="ECO:0000256" key="10">
    <source>
        <dbReference type="ARBA" id="ARBA00023180"/>
    </source>
</evidence>
<dbReference type="Pfam" id="PF17039">
    <property type="entry name" value="Glyco_tran_10_N"/>
    <property type="match status" value="1"/>
</dbReference>
<evidence type="ECO:0000256" key="11">
    <source>
        <dbReference type="RuleBase" id="RU003832"/>
    </source>
</evidence>
<protein>
    <recommendedName>
        <fullName evidence="11">Fucosyltransferase</fullName>
        <ecNumber evidence="11">2.4.1.-</ecNumber>
    </recommendedName>
</protein>
<feature type="domain" description="Fucosyltransferase N-terminal" evidence="13">
    <location>
        <begin position="49"/>
        <end position="156"/>
    </location>
</feature>
<dbReference type="FunFam" id="3.40.50.11660:FF:000007">
    <property type="entry name" value="alpha-(1,3)-fucosyltransferase 6-like"/>
    <property type="match status" value="1"/>
</dbReference>
<evidence type="ECO:0000313" key="15">
    <source>
        <dbReference type="Proteomes" id="UP000008144"/>
    </source>
</evidence>
<evidence type="ECO:0000256" key="1">
    <source>
        <dbReference type="ARBA" id="ARBA00004167"/>
    </source>
</evidence>
<dbReference type="Proteomes" id="UP000008144">
    <property type="component" value="Unassembled WGS sequence"/>
</dbReference>
<comment type="similarity">
    <text evidence="3 11">Belongs to the glycosyltransferase 10 family.</text>
</comment>
<comment type="pathway">
    <text evidence="2">Protein modification; protein glycosylation.</text>
</comment>
<reference evidence="14" key="2">
    <citation type="submission" date="2025-08" db="UniProtKB">
        <authorList>
            <consortium name="Ensembl"/>
        </authorList>
    </citation>
    <scope>IDENTIFICATION</scope>
</reference>
<dbReference type="OMA" id="WIAINSE"/>
<evidence type="ECO:0000313" key="14">
    <source>
        <dbReference type="Ensembl" id="ENSCINP00000005591.3"/>
    </source>
</evidence>
<evidence type="ECO:0000256" key="7">
    <source>
        <dbReference type="ARBA" id="ARBA00022968"/>
    </source>
</evidence>
<accession>F6T2T0</accession>
<keyword evidence="8" id="KW-1133">Transmembrane helix</keyword>
<evidence type="ECO:0000256" key="8">
    <source>
        <dbReference type="ARBA" id="ARBA00022989"/>
    </source>
</evidence>
<reference evidence="15" key="1">
    <citation type="journal article" date="2002" name="Science">
        <title>The draft genome of Ciona intestinalis: insights into chordate and vertebrate origins.</title>
        <authorList>
            <person name="Dehal P."/>
            <person name="Satou Y."/>
            <person name="Campbell R.K."/>
            <person name="Chapman J."/>
            <person name="Degnan B."/>
            <person name="De Tomaso A."/>
            <person name="Davidson B."/>
            <person name="Di Gregorio A."/>
            <person name="Gelpke M."/>
            <person name="Goodstein D.M."/>
            <person name="Harafuji N."/>
            <person name="Hastings K.E."/>
            <person name="Ho I."/>
            <person name="Hotta K."/>
            <person name="Huang W."/>
            <person name="Kawashima T."/>
            <person name="Lemaire P."/>
            <person name="Martinez D."/>
            <person name="Meinertzhagen I.A."/>
            <person name="Necula S."/>
            <person name="Nonaka M."/>
            <person name="Putnam N."/>
            <person name="Rash S."/>
            <person name="Saiga H."/>
            <person name="Satake M."/>
            <person name="Terry A."/>
            <person name="Yamada L."/>
            <person name="Wang H.G."/>
            <person name="Awazu S."/>
            <person name="Azumi K."/>
            <person name="Boore J."/>
            <person name="Branno M."/>
            <person name="Chin-Bow S."/>
            <person name="DeSantis R."/>
            <person name="Doyle S."/>
            <person name="Francino P."/>
            <person name="Keys D.N."/>
            <person name="Haga S."/>
            <person name="Hayashi H."/>
            <person name="Hino K."/>
            <person name="Imai K.S."/>
            <person name="Inaba K."/>
            <person name="Kano S."/>
            <person name="Kobayashi K."/>
            <person name="Kobayashi M."/>
            <person name="Lee B.I."/>
            <person name="Makabe K.W."/>
            <person name="Manohar C."/>
            <person name="Matassi G."/>
            <person name="Medina M."/>
            <person name="Mochizuki Y."/>
            <person name="Mount S."/>
            <person name="Morishita T."/>
            <person name="Miura S."/>
            <person name="Nakayama A."/>
            <person name="Nishizaka S."/>
            <person name="Nomoto H."/>
            <person name="Ohta F."/>
            <person name="Oishi K."/>
            <person name="Rigoutsos I."/>
            <person name="Sano M."/>
            <person name="Sasaki A."/>
            <person name="Sasakura Y."/>
            <person name="Shoguchi E."/>
            <person name="Shin-i T."/>
            <person name="Spagnuolo A."/>
            <person name="Stainier D."/>
            <person name="Suzuki M.M."/>
            <person name="Tassy O."/>
            <person name="Takatori N."/>
            <person name="Tokuoka M."/>
            <person name="Yagi K."/>
            <person name="Yoshizaki F."/>
            <person name="Wada S."/>
            <person name="Zhang C."/>
            <person name="Hyatt P.D."/>
            <person name="Larimer F."/>
            <person name="Detter C."/>
            <person name="Doggett N."/>
            <person name="Glavina T."/>
            <person name="Hawkins T."/>
            <person name="Richardson P."/>
            <person name="Lucas S."/>
            <person name="Kohara Y."/>
            <person name="Levine M."/>
            <person name="Satoh N."/>
            <person name="Rokhsar D.S."/>
        </authorList>
    </citation>
    <scope>NUCLEOTIDE SEQUENCE [LARGE SCALE GENOMIC DNA]</scope>
</reference>
<dbReference type="Ensembl" id="ENSCINT00000005591.3">
    <property type="protein sequence ID" value="ENSCINP00000005591.3"/>
    <property type="gene ID" value="ENSCING00000002741.3"/>
</dbReference>